<dbReference type="Pfam" id="PF02630">
    <property type="entry name" value="SCO1-SenC"/>
    <property type="match status" value="1"/>
</dbReference>
<keyword evidence="2 3" id="KW-0186">Copper</keyword>
<evidence type="ECO:0000256" key="3">
    <source>
        <dbReference type="PIRSR" id="PIRSR603782-1"/>
    </source>
</evidence>
<keyword evidence="4" id="KW-1015">Disulfide bond</keyword>
<evidence type="ECO:0000256" key="1">
    <source>
        <dbReference type="ARBA" id="ARBA00010996"/>
    </source>
</evidence>
<dbReference type="InterPro" id="IPR036249">
    <property type="entry name" value="Thioredoxin-like_sf"/>
</dbReference>
<reference evidence="6 7" key="1">
    <citation type="submission" date="2017-06" db="EMBL/GenBank/DDBJ databases">
        <title>Azoarcus sp. TSNA42 complete genome sequence.</title>
        <authorList>
            <person name="Woo J.-H."/>
            <person name="Kim H.-S."/>
        </authorList>
    </citation>
    <scope>NUCLEOTIDE SEQUENCE [LARGE SCALE GENOMIC DNA]</scope>
    <source>
        <strain evidence="6 7">TSNA42</strain>
    </source>
</reference>
<feature type="binding site" evidence="3">
    <location>
        <position position="86"/>
    </location>
    <ligand>
        <name>Cu cation</name>
        <dbReference type="ChEBI" id="CHEBI:23378"/>
    </ligand>
</feature>
<feature type="binding site" evidence="3">
    <location>
        <position position="173"/>
    </location>
    <ligand>
        <name>Cu cation</name>
        <dbReference type="ChEBI" id="CHEBI:23378"/>
    </ligand>
</feature>
<protein>
    <submittedName>
        <fullName evidence="6">SCO family protein</fullName>
    </submittedName>
</protein>
<dbReference type="PANTHER" id="PTHR12151">
    <property type="entry name" value="ELECTRON TRANSPORT PROTIN SCO1/SENC FAMILY MEMBER"/>
    <property type="match status" value="1"/>
</dbReference>
<dbReference type="Proteomes" id="UP000244902">
    <property type="component" value="Chromosome"/>
</dbReference>
<dbReference type="PROSITE" id="PS51352">
    <property type="entry name" value="THIOREDOXIN_2"/>
    <property type="match status" value="1"/>
</dbReference>
<evidence type="ECO:0000256" key="2">
    <source>
        <dbReference type="ARBA" id="ARBA00023008"/>
    </source>
</evidence>
<dbReference type="GO" id="GO:0046872">
    <property type="term" value="F:metal ion binding"/>
    <property type="evidence" value="ECO:0007669"/>
    <property type="project" value="UniProtKB-KW"/>
</dbReference>
<feature type="disulfide bond" description="Redox-active" evidence="4">
    <location>
        <begin position="86"/>
        <end position="90"/>
    </location>
</feature>
<keyword evidence="3" id="KW-0479">Metal-binding</keyword>
<feature type="domain" description="Thioredoxin" evidence="5">
    <location>
        <begin position="48"/>
        <end position="212"/>
    </location>
</feature>
<feature type="binding site" evidence="3">
    <location>
        <position position="90"/>
    </location>
    <ligand>
        <name>Cu cation</name>
        <dbReference type="ChEBI" id="CHEBI:23378"/>
    </ligand>
</feature>
<dbReference type="AlphaFoldDB" id="A0A2U8H6E7"/>
<dbReference type="SUPFAM" id="SSF52833">
    <property type="entry name" value="Thioredoxin-like"/>
    <property type="match status" value="1"/>
</dbReference>
<dbReference type="InterPro" id="IPR013766">
    <property type="entry name" value="Thioredoxin_domain"/>
</dbReference>
<dbReference type="CDD" id="cd02968">
    <property type="entry name" value="SCO"/>
    <property type="match status" value="1"/>
</dbReference>
<evidence type="ECO:0000259" key="5">
    <source>
        <dbReference type="PROSITE" id="PS51352"/>
    </source>
</evidence>
<gene>
    <name evidence="6" type="ORF">CEW87_18920</name>
</gene>
<dbReference type="InterPro" id="IPR003782">
    <property type="entry name" value="SCO1/SenC"/>
</dbReference>
<dbReference type="RefSeq" id="WP_108975502.1">
    <property type="nucleotide sequence ID" value="NZ_CP022188.1"/>
</dbReference>
<evidence type="ECO:0000313" key="6">
    <source>
        <dbReference type="EMBL" id="AWI81254.1"/>
    </source>
</evidence>
<dbReference type="EMBL" id="CP022188">
    <property type="protein sequence ID" value="AWI81254.1"/>
    <property type="molecule type" value="Genomic_DNA"/>
</dbReference>
<evidence type="ECO:0000256" key="4">
    <source>
        <dbReference type="PIRSR" id="PIRSR603782-2"/>
    </source>
</evidence>
<evidence type="ECO:0000313" key="7">
    <source>
        <dbReference type="Proteomes" id="UP000244902"/>
    </source>
</evidence>
<comment type="similarity">
    <text evidence="1">Belongs to the SCO1/2 family.</text>
</comment>
<dbReference type="OrthoDB" id="9790194at2"/>
<dbReference type="PANTHER" id="PTHR12151:SF25">
    <property type="entry name" value="LINALOOL DEHYDRATASE_ISOMERASE DOMAIN-CONTAINING PROTEIN"/>
    <property type="match status" value="1"/>
</dbReference>
<name>A0A2U8H6E7_9RHOO</name>
<proteinExistence type="inferred from homology"/>
<accession>A0A2U8H6E7</accession>
<organism evidence="6 7">
    <name type="scientific">Parazoarcus communis</name>
    <dbReference type="NCBI Taxonomy" id="41977"/>
    <lineage>
        <taxon>Bacteria</taxon>
        <taxon>Pseudomonadati</taxon>
        <taxon>Pseudomonadota</taxon>
        <taxon>Betaproteobacteria</taxon>
        <taxon>Rhodocyclales</taxon>
        <taxon>Zoogloeaceae</taxon>
        <taxon>Parazoarcus</taxon>
    </lineage>
</organism>
<sequence length="214" mass="23515">MPLHDFFHAALARTRLLRTLLVLLMGLFIAMALSACSKETVSFRNTDITGANFGHDFSLLDPDGATRSLADFRGKVVMMFFGFTQCPDICPTALSRAAQVRQLLGDDADKLQVIFVSVDPERDLPGVLKAYTAAFDPDFLGLYTSLEETRKVADEFRVFYRKVPTGGSYSMDHTATSYVFDPAGRLRLAVSYQSPAEAVAADVQTLIQTASSRP</sequence>
<dbReference type="FunFam" id="3.40.30.10:FF:000013">
    <property type="entry name" value="Blast:Protein SCO1 homolog, mitochondrial"/>
    <property type="match status" value="1"/>
</dbReference>
<dbReference type="Gene3D" id="3.40.30.10">
    <property type="entry name" value="Glutaredoxin"/>
    <property type="match status" value="1"/>
</dbReference>